<accession>A0A166FAU4</accession>
<protein>
    <recommendedName>
        <fullName evidence="3">F-box domain-containing protein</fullName>
    </recommendedName>
</protein>
<evidence type="ECO:0000313" key="2">
    <source>
        <dbReference type="Proteomes" id="UP000076532"/>
    </source>
</evidence>
<dbReference type="AlphaFoldDB" id="A0A166FAU4"/>
<dbReference type="EMBL" id="KV417591">
    <property type="protein sequence ID" value="KZP16607.1"/>
    <property type="molecule type" value="Genomic_DNA"/>
</dbReference>
<dbReference type="OrthoDB" id="2789810at2759"/>
<gene>
    <name evidence="1" type="ORF">FIBSPDRAFT_957854</name>
</gene>
<proteinExistence type="predicted"/>
<keyword evidence="2" id="KW-1185">Reference proteome</keyword>
<dbReference type="Proteomes" id="UP000076532">
    <property type="component" value="Unassembled WGS sequence"/>
</dbReference>
<evidence type="ECO:0000313" key="1">
    <source>
        <dbReference type="EMBL" id="KZP16607.1"/>
    </source>
</evidence>
<evidence type="ECO:0008006" key="3">
    <source>
        <dbReference type="Google" id="ProtNLM"/>
    </source>
</evidence>
<reference evidence="1 2" key="1">
    <citation type="journal article" date="2016" name="Mol. Biol. Evol.">
        <title>Comparative Genomics of Early-Diverging Mushroom-Forming Fungi Provides Insights into the Origins of Lignocellulose Decay Capabilities.</title>
        <authorList>
            <person name="Nagy L.G."/>
            <person name="Riley R."/>
            <person name="Tritt A."/>
            <person name="Adam C."/>
            <person name="Daum C."/>
            <person name="Floudas D."/>
            <person name="Sun H."/>
            <person name="Yadav J.S."/>
            <person name="Pangilinan J."/>
            <person name="Larsson K.H."/>
            <person name="Matsuura K."/>
            <person name="Barry K."/>
            <person name="Labutti K."/>
            <person name="Kuo R."/>
            <person name="Ohm R.A."/>
            <person name="Bhattacharya S.S."/>
            <person name="Shirouzu T."/>
            <person name="Yoshinaga Y."/>
            <person name="Martin F.M."/>
            <person name="Grigoriev I.V."/>
            <person name="Hibbett D.S."/>
        </authorList>
    </citation>
    <scope>NUCLEOTIDE SEQUENCE [LARGE SCALE GENOMIC DNA]</scope>
    <source>
        <strain evidence="1 2">CBS 109695</strain>
    </source>
</reference>
<sequence>MSFSQSDCIATRMSLPPEIYDSVLDHLHSDKSVLKACALAGRCLLQTCRYHLFSKITLSPCDVVVFLEFADGLSDDLISLVHCLSVHRSAAGGFTRGPVTPRTKELKHLLRDLTSLRLSEMFWGALPADQKHVLSGLPSVTHLALDRVSFDTAHSMLAFICSFKALHSISFTNWTMRKPQIELAGFLTTAPRLLQPVQVHFDVLNLDQPRSITLLIQWLLEQGPSPRIQIDALRLGPLHDHSWLTNPSIQRLLASSNTTVDHLQIKGSRITYGEESKAGV</sequence>
<name>A0A166FAU4_9AGAM</name>
<organism evidence="1 2">
    <name type="scientific">Athelia psychrophila</name>
    <dbReference type="NCBI Taxonomy" id="1759441"/>
    <lineage>
        <taxon>Eukaryota</taxon>
        <taxon>Fungi</taxon>
        <taxon>Dikarya</taxon>
        <taxon>Basidiomycota</taxon>
        <taxon>Agaricomycotina</taxon>
        <taxon>Agaricomycetes</taxon>
        <taxon>Agaricomycetidae</taxon>
        <taxon>Atheliales</taxon>
        <taxon>Atheliaceae</taxon>
        <taxon>Athelia</taxon>
    </lineage>
</organism>